<evidence type="ECO:0000313" key="11">
    <source>
        <dbReference type="Proteomes" id="UP001243420"/>
    </source>
</evidence>
<dbReference type="Proteomes" id="UP001243420">
    <property type="component" value="Chromosome"/>
</dbReference>
<organism evidence="10 11">
    <name type="scientific">Jannaschia ovalis</name>
    <dbReference type="NCBI Taxonomy" id="3038773"/>
    <lineage>
        <taxon>Bacteria</taxon>
        <taxon>Pseudomonadati</taxon>
        <taxon>Pseudomonadota</taxon>
        <taxon>Alphaproteobacteria</taxon>
        <taxon>Rhodobacterales</taxon>
        <taxon>Roseobacteraceae</taxon>
        <taxon>Jannaschia</taxon>
    </lineage>
</organism>
<dbReference type="InterPro" id="IPR003439">
    <property type="entry name" value="ABC_transporter-like_ATP-bd"/>
</dbReference>
<reference evidence="10 11" key="1">
    <citation type="submission" date="2023-04" db="EMBL/GenBank/DDBJ databases">
        <title>Jannaschia ovalis sp. nov., a marine bacterium isolated from sea tidal flat.</title>
        <authorList>
            <person name="Kwon D.Y."/>
            <person name="Kim J.-J."/>
        </authorList>
    </citation>
    <scope>NUCLEOTIDE SEQUENCE [LARGE SCALE GENOMIC DNA]</scope>
    <source>
        <strain evidence="10 11">GRR-S6-38</strain>
    </source>
</reference>
<dbReference type="PANTHER" id="PTHR42788:SF7">
    <property type="entry name" value="NITRATE ABC TRANSPORTER ATP-BINDING PROTEIN"/>
    <property type="match status" value="1"/>
</dbReference>
<evidence type="ECO:0000256" key="5">
    <source>
        <dbReference type="ARBA" id="ARBA00022741"/>
    </source>
</evidence>
<dbReference type="InterPro" id="IPR005890">
    <property type="entry name" value="NO3_transporter_ATP-bd-like"/>
</dbReference>
<feature type="region of interest" description="Disordered" evidence="8">
    <location>
        <begin position="263"/>
        <end position="302"/>
    </location>
</feature>
<dbReference type="InterPro" id="IPR027417">
    <property type="entry name" value="P-loop_NTPase"/>
</dbReference>
<dbReference type="SUPFAM" id="SSF52540">
    <property type="entry name" value="P-loop containing nucleoside triphosphate hydrolases"/>
    <property type="match status" value="1"/>
</dbReference>
<evidence type="ECO:0000259" key="9">
    <source>
        <dbReference type="PROSITE" id="PS50893"/>
    </source>
</evidence>
<evidence type="ECO:0000256" key="6">
    <source>
        <dbReference type="ARBA" id="ARBA00022840"/>
    </source>
</evidence>
<keyword evidence="3" id="KW-0813">Transport</keyword>
<dbReference type="InterPro" id="IPR017871">
    <property type="entry name" value="ABC_transporter-like_CS"/>
</dbReference>
<accession>A0ABY8LEJ4</accession>
<dbReference type="InterPro" id="IPR050166">
    <property type="entry name" value="ABC_transporter_ATP-bind"/>
</dbReference>
<protein>
    <submittedName>
        <fullName evidence="10">ABC transporter ATP-binding protein</fullName>
    </submittedName>
</protein>
<sequence>MPKPFLSVENLTQIYPDGQGGDLTVFEDATFGVEKGEFVVILGHSGCGKSTIMNILAGLADPTSGVVKMDGYEVSGPSLDRGVVFQNYSLLPWLSTLKNVTFGVAARHPEWSKAQVIEHSKKYLAMVGLEGDVIHRKPSQLSGGMRQRVSIARAFANHPKLLLLDEPFGALDALTRGTIQDELLKIWGGTEQTVFMITHDIDEAILLADRILLMSNGPFARVAESVDITIPRPRSRTEIVEHPNYYAIRNHLVHFLGQRSREISGNAEGSGPNRPATVHIDKTTPPPDAPGDAPSRLRAVNL</sequence>
<keyword evidence="4" id="KW-1003">Cell membrane</keyword>
<keyword evidence="7" id="KW-0472">Membrane</keyword>
<keyword evidence="6 10" id="KW-0067">ATP-binding</keyword>
<gene>
    <name evidence="10" type="ORF">P8627_16445</name>
</gene>
<evidence type="ECO:0000313" key="10">
    <source>
        <dbReference type="EMBL" id="WGH78583.1"/>
    </source>
</evidence>
<dbReference type="RefSeq" id="WP_279965334.1">
    <property type="nucleotide sequence ID" value="NZ_CP122537.1"/>
</dbReference>
<keyword evidence="11" id="KW-1185">Reference proteome</keyword>
<dbReference type="Pfam" id="PF00005">
    <property type="entry name" value="ABC_tran"/>
    <property type="match status" value="1"/>
</dbReference>
<dbReference type="PROSITE" id="PS00211">
    <property type="entry name" value="ABC_TRANSPORTER_1"/>
    <property type="match status" value="1"/>
</dbReference>
<proteinExistence type="inferred from homology"/>
<evidence type="ECO:0000256" key="4">
    <source>
        <dbReference type="ARBA" id="ARBA00022475"/>
    </source>
</evidence>
<dbReference type="PROSITE" id="PS50893">
    <property type="entry name" value="ABC_TRANSPORTER_2"/>
    <property type="match status" value="1"/>
</dbReference>
<dbReference type="SMART" id="SM00382">
    <property type="entry name" value="AAA"/>
    <property type="match status" value="1"/>
</dbReference>
<comment type="similarity">
    <text evidence="2">Belongs to the ABC transporter superfamily.</text>
</comment>
<name>A0ABY8LEJ4_9RHOB</name>
<comment type="subcellular location">
    <subcellularLocation>
        <location evidence="1">Cell membrane</location>
        <topology evidence="1">Peripheral membrane protein</topology>
    </subcellularLocation>
</comment>
<evidence type="ECO:0000256" key="7">
    <source>
        <dbReference type="ARBA" id="ARBA00023136"/>
    </source>
</evidence>
<evidence type="ECO:0000256" key="3">
    <source>
        <dbReference type="ARBA" id="ARBA00022448"/>
    </source>
</evidence>
<keyword evidence="5" id="KW-0547">Nucleotide-binding</keyword>
<dbReference type="InterPro" id="IPR003593">
    <property type="entry name" value="AAA+_ATPase"/>
</dbReference>
<dbReference type="GO" id="GO:0005524">
    <property type="term" value="F:ATP binding"/>
    <property type="evidence" value="ECO:0007669"/>
    <property type="project" value="UniProtKB-KW"/>
</dbReference>
<dbReference type="Gene3D" id="3.40.50.300">
    <property type="entry name" value="P-loop containing nucleotide triphosphate hydrolases"/>
    <property type="match status" value="1"/>
</dbReference>
<evidence type="ECO:0000256" key="1">
    <source>
        <dbReference type="ARBA" id="ARBA00004202"/>
    </source>
</evidence>
<evidence type="ECO:0000256" key="8">
    <source>
        <dbReference type="SAM" id="MobiDB-lite"/>
    </source>
</evidence>
<dbReference type="CDD" id="cd03293">
    <property type="entry name" value="ABC_NrtD_SsuB_transporters"/>
    <property type="match status" value="1"/>
</dbReference>
<evidence type="ECO:0000256" key="2">
    <source>
        <dbReference type="ARBA" id="ARBA00005417"/>
    </source>
</evidence>
<dbReference type="NCBIfam" id="TIGR01184">
    <property type="entry name" value="ntrCD"/>
    <property type="match status" value="1"/>
</dbReference>
<dbReference type="EMBL" id="CP122537">
    <property type="protein sequence ID" value="WGH78583.1"/>
    <property type="molecule type" value="Genomic_DNA"/>
</dbReference>
<feature type="domain" description="ABC transporter" evidence="9">
    <location>
        <begin position="6"/>
        <end position="241"/>
    </location>
</feature>
<dbReference type="PANTHER" id="PTHR42788">
    <property type="entry name" value="TAURINE IMPORT ATP-BINDING PROTEIN-RELATED"/>
    <property type="match status" value="1"/>
</dbReference>